<gene>
    <name evidence="7 8" type="primary">atpH</name>
    <name evidence="8" type="ORF">DW740_03900</name>
</gene>
<dbReference type="EMBL" id="QSKF01000002">
    <property type="protein sequence ID" value="RHE41447.1"/>
    <property type="molecule type" value="Genomic_DNA"/>
</dbReference>
<sequence>MTVTAVNYAKTLYELSVPAEAVQITKEIFREVPGLKESLANPLVSFEAKSRVIDRVIPDEMKNFIKVACKHRNISLLEEIFEDYEEICRRQKRILHAVMRYVTPPKAQQLEGIKAFLCREFQAESAEIEMIEDKSLIGGFILQADGREFDWSMRGRYRMLQQKLTRR</sequence>
<dbReference type="PRINTS" id="PR00125">
    <property type="entry name" value="ATPASEDELTA"/>
</dbReference>
<dbReference type="GO" id="GO:0005886">
    <property type="term" value="C:plasma membrane"/>
    <property type="evidence" value="ECO:0007669"/>
    <property type="project" value="UniProtKB-SubCell"/>
</dbReference>
<dbReference type="AlphaFoldDB" id="A0A414EF01"/>
<evidence type="ECO:0000256" key="5">
    <source>
        <dbReference type="ARBA" id="ARBA00023136"/>
    </source>
</evidence>
<comment type="similarity">
    <text evidence="7">Belongs to the ATPase delta chain family.</text>
</comment>
<dbReference type="NCBIfam" id="TIGR01145">
    <property type="entry name" value="ATP_synt_delta"/>
    <property type="match status" value="1"/>
</dbReference>
<dbReference type="SUPFAM" id="SSF47928">
    <property type="entry name" value="N-terminal domain of the delta subunit of the F1F0-ATP synthase"/>
    <property type="match status" value="1"/>
</dbReference>
<accession>A0A414EF01</accession>
<dbReference type="InterPro" id="IPR026015">
    <property type="entry name" value="ATP_synth_OSCP/delta_N_sf"/>
</dbReference>
<keyword evidence="7" id="KW-1003">Cell membrane</keyword>
<dbReference type="InterPro" id="IPR000711">
    <property type="entry name" value="ATPase_OSCP/dsu"/>
</dbReference>
<comment type="function">
    <text evidence="7">This protein is part of the stalk that links CF(0) to CF(1). It either transmits conformational changes from CF(0) to CF(1) or is implicated in proton conduction.</text>
</comment>
<dbReference type="HAMAP" id="MF_01416">
    <property type="entry name" value="ATP_synth_delta_bact"/>
    <property type="match status" value="1"/>
</dbReference>
<keyword evidence="6 7" id="KW-0066">ATP synthesis</keyword>
<comment type="function">
    <text evidence="7">F(1)F(0) ATP synthase produces ATP from ADP in the presence of a proton or sodium gradient. F-type ATPases consist of two structural domains, F(1) containing the extramembraneous catalytic core and F(0) containing the membrane proton channel, linked together by a central stalk and a peripheral stalk. During catalysis, ATP synthesis in the catalytic domain of F(1) is coupled via a rotary mechanism of the central stalk subunits to proton translocation.</text>
</comment>
<evidence type="ECO:0000256" key="1">
    <source>
        <dbReference type="ARBA" id="ARBA00004370"/>
    </source>
</evidence>
<dbReference type="GO" id="GO:0046933">
    <property type="term" value="F:proton-transporting ATP synthase activity, rotational mechanism"/>
    <property type="evidence" value="ECO:0007669"/>
    <property type="project" value="UniProtKB-UniRule"/>
</dbReference>
<dbReference type="Proteomes" id="UP000283745">
    <property type="component" value="Unassembled WGS sequence"/>
</dbReference>
<proteinExistence type="inferred from homology"/>
<dbReference type="Pfam" id="PF00213">
    <property type="entry name" value="OSCP"/>
    <property type="match status" value="1"/>
</dbReference>
<keyword evidence="2 7" id="KW-0813">Transport</keyword>
<dbReference type="Gene3D" id="1.10.520.20">
    <property type="entry name" value="N-terminal domain of the delta subunit of the F1F0-ATP synthase"/>
    <property type="match status" value="1"/>
</dbReference>
<keyword evidence="4 7" id="KW-0406">Ion transport</keyword>
<comment type="caution">
    <text evidence="8">The sequence shown here is derived from an EMBL/GenBank/DDBJ whole genome shotgun (WGS) entry which is preliminary data.</text>
</comment>
<evidence type="ECO:0000256" key="7">
    <source>
        <dbReference type="HAMAP-Rule" id="MF_01416"/>
    </source>
</evidence>
<keyword evidence="7" id="KW-0139">CF(1)</keyword>
<evidence type="ECO:0000256" key="6">
    <source>
        <dbReference type="ARBA" id="ARBA00023310"/>
    </source>
</evidence>
<evidence type="ECO:0000256" key="4">
    <source>
        <dbReference type="ARBA" id="ARBA00023065"/>
    </source>
</evidence>
<keyword evidence="5 7" id="KW-0472">Membrane</keyword>
<evidence type="ECO:0000313" key="8">
    <source>
        <dbReference type="EMBL" id="RHE41447.1"/>
    </source>
</evidence>
<protein>
    <recommendedName>
        <fullName evidence="7">ATP synthase subunit delta</fullName>
    </recommendedName>
    <alternativeName>
        <fullName evidence="7">ATP synthase F(1) sector subunit delta</fullName>
    </alternativeName>
    <alternativeName>
        <fullName evidence="7">F-type ATPase subunit delta</fullName>
        <shortName evidence="7">F-ATPase subunit delta</shortName>
    </alternativeName>
</protein>
<evidence type="ECO:0000256" key="3">
    <source>
        <dbReference type="ARBA" id="ARBA00022781"/>
    </source>
</evidence>
<organism evidence="8 9">
    <name type="scientific">Blautia obeum</name>
    <dbReference type="NCBI Taxonomy" id="40520"/>
    <lineage>
        <taxon>Bacteria</taxon>
        <taxon>Bacillati</taxon>
        <taxon>Bacillota</taxon>
        <taxon>Clostridia</taxon>
        <taxon>Lachnospirales</taxon>
        <taxon>Lachnospiraceae</taxon>
        <taxon>Blautia</taxon>
    </lineage>
</organism>
<reference evidence="8 9" key="1">
    <citation type="submission" date="2018-08" db="EMBL/GenBank/DDBJ databases">
        <title>A genome reference for cultivated species of the human gut microbiota.</title>
        <authorList>
            <person name="Zou Y."/>
            <person name="Xue W."/>
            <person name="Luo G."/>
        </authorList>
    </citation>
    <scope>NUCLEOTIDE SEQUENCE [LARGE SCALE GENOMIC DNA]</scope>
    <source>
        <strain evidence="8 9">AM28-23</strain>
    </source>
</reference>
<comment type="subcellular location">
    <subcellularLocation>
        <location evidence="7">Cell membrane</location>
        <topology evidence="7">Peripheral membrane protein</topology>
    </subcellularLocation>
    <subcellularLocation>
        <location evidence="1">Membrane</location>
    </subcellularLocation>
</comment>
<keyword evidence="3 7" id="KW-0375">Hydrogen ion transport</keyword>
<evidence type="ECO:0000313" key="9">
    <source>
        <dbReference type="Proteomes" id="UP000283745"/>
    </source>
</evidence>
<evidence type="ECO:0000256" key="2">
    <source>
        <dbReference type="ARBA" id="ARBA00022448"/>
    </source>
</evidence>
<dbReference type="GO" id="GO:0045259">
    <property type="term" value="C:proton-transporting ATP synthase complex"/>
    <property type="evidence" value="ECO:0007669"/>
    <property type="project" value="UniProtKB-KW"/>
</dbReference>
<dbReference type="RefSeq" id="WP_015540753.1">
    <property type="nucleotide sequence ID" value="NZ_CABJFK010000002.1"/>
</dbReference>
<dbReference type="GO" id="GO:0016787">
    <property type="term" value="F:hydrolase activity"/>
    <property type="evidence" value="ECO:0007669"/>
    <property type="project" value="UniProtKB-KW"/>
</dbReference>
<keyword evidence="8" id="KW-0378">Hydrolase</keyword>
<name>A0A414EF01_9FIRM</name>
<dbReference type="PANTHER" id="PTHR11910">
    <property type="entry name" value="ATP SYNTHASE DELTA CHAIN"/>
    <property type="match status" value="1"/>
</dbReference>